<reference evidence="4" key="1">
    <citation type="submission" date="2016-08" db="EMBL/GenBank/DDBJ databases">
        <authorList>
            <person name="Seilhamer J.J."/>
        </authorList>
    </citation>
    <scope>NUCLEOTIDE SEQUENCE</scope>
    <source>
        <strain evidence="4">86-1</strain>
    </source>
</reference>
<dbReference type="AlphaFoldDB" id="A0A212KZ06"/>
<feature type="domain" description="Aspartate/ornithine carbamoyltransferase carbamoyl-P binding" evidence="3">
    <location>
        <begin position="3"/>
        <end position="139"/>
    </location>
</feature>
<dbReference type="Pfam" id="PF00185">
    <property type="entry name" value="OTCace"/>
    <property type="match status" value="1"/>
</dbReference>
<dbReference type="PANTHER" id="PTHR45753:SF3">
    <property type="entry name" value="ORNITHINE TRANSCARBAMYLASE, MITOCHONDRIAL"/>
    <property type="match status" value="1"/>
</dbReference>
<dbReference type="EMBL" id="FMJC01000001">
    <property type="protein sequence ID" value="SCM70544.1"/>
    <property type="molecule type" value="Genomic_DNA"/>
</dbReference>
<dbReference type="InterPro" id="IPR006132">
    <property type="entry name" value="Asp/Orn_carbamoyltranf_P-bd"/>
</dbReference>
<keyword evidence="1 4" id="KW-0808">Transferase</keyword>
<accession>A0A212KZ06</accession>
<dbReference type="GO" id="GO:0004585">
    <property type="term" value="F:ornithine carbamoyltransferase activity"/>
    <property type="evidence" value="ECO:0007669"/>
    <property type="project" value="TreeGrafter"/>
</dbReference>
<gene>
    <name evidence="4" type="ORF">KL86DES1_10472</name>
</gene>
<sequence>MARHILTLKNLGEKASWLLVQQAMGMPDAKTRTNFMNERVAMLMFTDYSLPERLCVSAAVRQMGGAVVYEGNRNVWRRELAAFREQLMPIFSYYVDCLYTYGLPVASWNPDRLALRFPIINAGSPDAHPAHALADIASMLRNSKDLRNVTCAWIGCHNGTLHSLVTATEWFRFNLRIALPPHVNATSLKEEAARMGSKIEFVDTPEQAVQGADYISVGCRGGLTAEEYDDWSVSEDLLAKAKPHARVMLGAAPADAIMVSSNIMRNGKTSMLAQQSEYRLRMHKRMLHWAFLDNDDDV</sequence>
<dbReference type="InterPro" id="IPR036901">
    <property type="entry name" value="Asp/Orn_carbamoylTrfase_sf"/>
</dbReference>
<organism evidence="4">
    <name type="scientific">uncultured Desulfovibrio sp</name>
    <dbReference type="NCBI Taxonomy" id="167968"/>
    <lineage>
        <taxon>Bacteria</taxon>
        <taxon>Pseudomonadati</taxon>
        <taxon>Thermodesulfobacteriota</taxon>
        <taxon>Desulfovibrionia</taxon>
        <taxon>Desulfovibrionales</taxon>
        <taxon>Desulfovibrionaceae</taxon>
        <taxon>Desulfovibrio</taxon>
        <taxon>environmental samples</taxon>
    </lineage>
</organism>
<dbReference type="GO" id="GO:0042450">
    <property type="term" value="P:L-arginine biosynthetic process via ornithine"/>
    <property type="evidence" value="ECO:0007669"/>
    <property type="project" value="TreeGrafter"/>
</dbReference>
<dbReference type="InterPro" id="IPR006131">
    <property type="entry name" value="Asp_carbamoyltransf_Asp/Orn-bd"/>
</dbReference>
<dbReference type="SUPFAM" id="SSF53671">
    <property type="entry name" value="Aspartate/ornithine carbamoyltransferase"/>
    <property type="match status" value="1"/>
</dbReference>
<name>A0A212KZ06_9BACT</name>
<dbReference type="RefSeq" id="WP_179979348.1">
    <property type="nucleotide sequence ID" value="NZ_LT608333.1"/>
</dbReference>
<evidence type="ECO:0000259" key="3">
    <source>
        <dbReference type="Pfam" id="PF02729"/>
    </source>
</evidence>
<dbReference type="GO" id="GO:0016597">
    <property type="term" value="F:amino acid binding"/>
    <property type="evidence" value="ECO:0007669"/>
    <property type="project" value="InterPro"/>
</dbReference>
<dbReference type="Pfam" id="PF02729">
    <property type="entry name" value="OTCace_N"/>
    <property type="match status" value="1"/>
</dbReference>
<evidence type="ECO:0000256" key="1">
    <source>
        <dbReference type="ARBA" id="ARBA00022679"/>
    </source>
</evidence>
<dbReference type="Gene3D" id="3.40.50.1370">
    <property type="entry name" value="Aspartate/ornithine carbamoyltransferase"/>
    <property type="match status" value="2"/>
</dbReference>
<proteinExistence type="predicted"/>
<protein>
    <submittedName>
        <fullName evidence="4">Aspartate/ornithine carbamoyltransferase Asp/Orn-binding region</fullName>
    </submittedName>
</protein>
<feature type="domain" description="Aspartate/ornithine carbamoyltransferase Asp/Orn-binding" evidence="2">
    <location>
        <begin position="148"/>
        <end position="288"/>
    </location>
</feature>
<evidence type="ECO:0000259" key="2">
    <source>
        <dbReference type="Pfam" id="PF00185"/>
    </source>
</evidence>
<dbReference type="PANTHER" id="PTHR45753">
    <property type="entry name" value="ORNITHINE CARBAMOYLTRANSFERASE, MITOCHONDRIAL"/>
    <property type="match status" value="1"/>
</dbReference>
<dbReference type="GO" id="GO:0019240">
    <property type="term" value="P:citrulline biosynthetic process"/>
    <property type="evidence" value="ECO:0007669"/>
    <property type="project" value="TreeGrafter"/>
</dbReference>
<evidence type="ECO:0000313" key="4">
    <source>
        <dbReference type="EMBL" id="SCM70544.1"/>
    </source>
</evidence>